<protein>
    <submittedName>
        <fullName evidence="4">SRPBCC domain-containing protein</fullName>
    </submittedName>
</protein>
<evidence type="ECO:0000259" key="3">
    <source>
        <dbReference type="Pfam" id="PF08327"/>
    </source>
</evidence>
<feature type="compositionally biased region" description="Polar residues" evidence="2">
    <location>
        <begin position="154"/>
        <end position="163"/>
    </location>
</feature>
<dbReference type="InterPro" id="IPR023393">
    <property type="entry name" value="START-like_dom_sf"/>
</dbReference>
<comment type="caution">
    <text evidence="4">The sequence shown here is derived from an EMBL/GenBank/DDBJ whole genome shotgun (WGS) entry which is preliminary data.</text>
</comment>
<evidence type="ECO:0000256" key="1">
    <source>
        <dbReference type="ARBA" id="ARBA00006817"/>
    </source>
</evidence>
<evidence type="ECO:0000313" key="4">
    <source>
        <dbReference type="EMBL" id="MEV0707025.1"/>
    </source>
</evidence>
<dbReference type="SUPFAM" id="SSF55961">
    <property type="entry name" value="Bet v1-like"/>
    <property type="match status" value="1"/>
</dbReference>
<dbReference type="CDD" id="cd07814">
    <property type="entry name" value="SRPBCC_CalC_Aha1-like"/>
    <property type="match status" value="1"/>
</dbReference>
<name>A0ABV3FNN8_9NOCA</name>
<dbReference type="Proteomes" id="UP001551695">
    <property type="component" value="Unassembled WGS sequence"/>
</dbReference>
<organism evidence="4 5">
    <name type="scientific">Nocardia aurea</name>
    <dbReference type="NCBI Taxonomy" id="2144174"/>
    <lineage>
        <taxon>Bacteria</taxon>
        <taxon>Bacillati</taxon>
        <taxon>Actinomycetota</taxon>
        <taxon>Actinomycetes</taxon>
        <taxon>Mycobacteriales</taxon>
        <taxon>Nocardiaceae</taxon>
        <taxon>Nocardia</taxon>
    </lineage>
</organism>
<proteinExistence type="inferred from homology"/>
<accession>A0ABV3FNN8</accession>
<dbReference type="Gene3D" id="3.30.530.20">
    <property type="match status" value="1"/>
</dbReference>
<sequence length="163" mass="18165">MTDQSFTTTIGTDRTPESVTESVTDVRGWWSRSLVGDSARPGDVFTYEVPGVHRSTIEVTEVVPGQRVVWRVLDNRIAFVEDQTEWNGTEIRFDVTATEGGAELRFTHVGLVPRFECFEACRKGWTYYIEQSLGGLITTGTGLPDDEPQAVALSRTQSETTSR</sequence>
<dbReference type="Pfam" id="PF08327">
    <property type="entry name" value="AHSA1"/>
    <property type="match status" value="1"/>
</dbReference>
<dbReference type="RefSeq" id="WP_357780554.1">
    <property type="nucleotide sequence ID" value="NZ_JBFAKC010000002.1"/>
</dbReference>
<dbReference type="EMBL" id="JBFAKC010000002">
    <property type="protein sequence ID" value="MEV0707025.1"/>
    <property type="molecule type" value="Genomic_DNA"/>
</dbReference>
<feature type="region of interest" description="Disordered" evidence="2">
    <location>
        <begin position="140"/>
        <end position="163"/>
    </location>
</feature>
<evidence type="ECO:0000256" key="2">
    <source>
        <dbReference type="SAM" id="MobiDB-lite"/>
    </source>
</evidence>
<feature type="domain" description="Activator of Hsp90 ATPase homologue 1/2-like C-terminal" evidence="3">
    <location>
        <begin position="26"/>
        <end position="131"/>
    </location>
</feature>
<gene>
    <name evidence="4" type="ORF">AB0I48_05615</name>
</gene>
<dbReference type="InterPro" id="IPR013538">
    <property type="entry name" value="ASHA1/2-like_C"/>
</dbReference>
<keyword evidence="5" id="KW-1185">Reference proteome</keyword>
<reference evidence="4 5" key="1">
    <citation type="submission" date="2024-06" db="EMBL/GenBank/DDBJ databases">
        <title>The Natural Products Discovery Center: Release of the First 8490 Sequenced Strains for Exploring Actinobacteria Biosynthetic Diversity.</title>
        <authorList>
            <person name="Kalkreuter E."/>
            <person name="Kautsar S.A."/>
            <person name="Yang D."/>
            <person name="Bader C.D."/>
            <person name="Teijaro C.N."/>
            <person name="Fluegel L."/>
            <person name="Davis C.M."/>
            <person name="Simpson J.R."/>
            <person name="Lauterbach L."/>
            <person name="Steele A.D."/>
            <person name="Gui C."/>
            <person name="Meng S."/>
            <person name="Li G."/>
            <person name="Viehrig K."/>
            <person name="Ye F."/>
            <person name="Su P."/>
            <person name="Kiefer A.F."/>
            <person name="Nichols A."/>
            <person name="Cepeda A.J."/>
            <person name="Yan W."/>
            <person name="Fan B."/>
            <person name="Jiang Y."/>
            <person name="Adhikari A."/>
            <person name="Zheng C.-J."/>
            <person name="Schuster L."/>
            <person name="Cowan T.M."/>
            <person name="Smanski M.J."/>
            <person name="Chevrette M.G."/>
            <person name="De Carvalho L.P.S."/>
            <person name="Shen B."/>
        </authorList>
    </citation>
    <scope>NUCLEOTIDE SEQUENCE [LARGE SCALE GENOMIC DNA]</scope>
    <source>
        <strain evidence="4 5">NPDC050403</strain>
    </source>
</reference>
<evidence type="ECO:0000313" key="5">
    <source>
        <dbReference type="Proteomes" id="UP001551695"/>
    </source>
</evidence>
<comment type="similarity">
    <text evidence="1">Belongs to the AHA1 family.</text>
</comment>